<dbReference type="PANTHER" id="PTHR24346">
    <property type="entry name" value="MAP/MICROTUBULE AFFINITY-REGULATING KINASE"/>
    <property type="match status" value="1"/>
</dbReference>
<feature type="domain" description="Protein kinase" evidence="10">
    <location>
        <begin position="1"/>
        <end position="230"/>
    </location>
</feature>
<dbReference type="FunFam" id="1.10.510.10:FF:000571">
    <property type="entry name" value="Maternal embryonic leucine zipper kinase"/>
    <property type="match status" value="1"/>
</dbReference>
<dbReference type="GO" id="GO:0005737">
    <property type="term" value="C:cytoplasm"/>
    <property type="evidence" value="ECO:0007669"/>
    <property type="project" value="TreeGrafter"/>
</dbReference>
<comment type="catalytic activity">
    <reaction evidence="8">
        <text>L-seryl-[protein] + ATP = O-phospho-L-seryl-[protein] + ADP + H(+)</text>
        <dbReference type="Rhea" id="RHEA:17989"/>
        <dbReference type="Rhea" id="RHEA-COMP:9863"/>
        <dbReference type="Rhea" id="RHEA-COMP:11604"/>
        <dbReference type="ChEBI" id="CHEBI:15378"/>
        <dbReference type="ChEBI" id="CHEBI:29999"/>
        <dbReference type="ChEBI" id="CHEBI:30616"/>
        <dbReference type="ChEBI" id="CHEBI:83421"/>
        <dbReference type="ChEBI" id="CHEBI:456216"/>
        <dbReference type="EC" id="2.7.11.1"/>
    </reaction>
</comment>
<evidence type="ECO:0000313" key="12">
    <source>
        <dbReference type="RefSeq" id="XP_019480214.1"/>
    </source>
</evidence>
<dbReference type="OrthoDB" id="1088960at2759"/>
<dbReference type="EC" id="2.7.11.1" evidence="1"/>
<evidence type="ECO:0000256" key="3">
    <source>
        <dbReference type="ARBA" id="ARBA00022679"/>
    </source>
</evidence>
<dbReference type="Gene3D" id="1.10.510.10">
    <property type="entry name" value="Transferase(Phosphotransferase) domain 1"/>
    <property type="match status" value="2"/>
</dbReference>
<dbReference type="KEGG" id="hai:109371898"/>
<feature type="region of interest" description="Disordered" evidence="9">
    <location>
        <begin position="299"/>
        <end position="327"/>
    </location>
</feature>
<name>A0A8B7PUV5_HIPAR</name>
<feature type="compositionally biased region" description="Polar residues" evidence="9">
    <location>
        <begin position="442"/>
        <end position="471"/>
    </location>
</feature>
<evidence type="ECO:0000256" key="6">
    <source>
        <dbReference type="ARBA" id="ARBA00022840"/>
    </source>
</evidence>
<feature type="region of interest" description="Disordered" evidence="9">
    <location>
        <begin position="433"/>
        <end position="484"/>
    </location>
</feature>
<keyword evidence="2" id="KW-0723">Serine/threonine-protein kinase</keyword>
<keyword evidence="5" id="KW-0418">Kinase</keyword>
<evidence type="ECO:0000256" key="8">
    <source>
        <dbReference type="ARBA" id="ARBA00048679"/>
    </source>
</evidence>
<keyword evidence="4" id="KW-0547">Nucleotide-binding</keyword>
<dbReference type="Proteomes" id="UP000694851">
    <property type="component" value="Unplaced"/>
</dbReference>
<evidence type="ECO:0000313" key="11">
    <source>
        <dbReference type="Proteomes" id="UP000694851"/>
    </source>
</evidence>
<comment type="catalytic activity">
    <reaction evidence="7">
        <text>L-threonyl-[protein] + ATP = O-phospho-L-threonyl-[protein] + ADP + H(+)</text>
        <dbReference type="Rhea" id="RHEA:46608"/>
        <dbReference type="Rhea" id="RHEA-COMP:11060"/>
        <dbReference type="Rhea" id="RHEA-COMP:11605"/>
        <dbReference type="ChEBI" id="CHEBI:15378"/>
        <dbReference type="ChEBI" id="CHEBI:30013"/>
        <dbReference type="ChEBI" id="CHEBI:30616"/>
        <dbReference type="ChEBI" id="CHEBI:61977"/>
        <dbReference type="ChEBI" id="CHEBI:456216"/>
        <dbReference type="EC" id="2.7.11.1"/>
    </reaction>
</comment>
<keyword evidence="3" id="KW-0808">Transferase</keyword>
<evidence type="ECO:0000256" key="9">
    <source>
        <dbReference type="SAM" id="MobiDB-lite"/>
    </source>
</evidence>
<dbReference type="GO" id="GO:0035556">
    <property type="term" value="P:intracellular signal transduction"/>
    <property type="evidence" value="ECO:0007669"/>
    <property type="project" value="TreeGrafter"/>
</dbReference>
<organism evidence="11 12">
    <name type="scientific">Hipposideros armiger</name>
    <name type="common">Great Himalayan leaf-nosed bat</name>
    <dbReference type="NCBI Taxonomy" id="186990"/>
    <lineage>
        <taxon>Eukaryota</taxon>
        <taxon>Metazoa</taxon>
        <taxon>Chordata</taxon>
        <taxon>Craniata</taxon>
        <taxon>Vertebrata</taxon>
        <taxon>Euteleostomi</taxon>
        <taxon>Mammalia</taxon>
        <taxon>Eutheria</taxon>
        <taxon>Laurasiatheria</taxon>
        <taxon>Chiroptera</taxon>
        <taxon>Yinpterochiroptera</taxon>
        <taxon>Rhinolophoidea</taxon>
        <taxon>Hipposideridae</taxon>
        <taxon>Hipposideros</taxon>
    </lineage>
</organism>
<dbReference type="PANTHER" id="PTHR24346:SF82">
    <property type="entry name" value="KP78A-RELATED"/>
    <property type="match status" value="1"/>
</dbReference>
<dbReference type="InterPro" id="IPR008271">
    <property type="entry name" value="Ser/Thr_kinase_AS"/>
</dbReference>
<dbReference type="SUPFAM" id="SSF56112">
    <property type="entry name" value="Protein kinase-like (PK-like)"/>
    <property type="match status" value="1"/>
</dbReference>
<feature type="compositionally biased region" description="Low complexity" evidence="9">
    <location>
        <begin position="472"/>
        <end position="484"/>
    </location>
</feature>
<keyword evidence="11" id="KW-1185">Reference proteome</keyword>
<dbReference type="InterPro" id="IPR011009">
    <property type="entry name" value="Kinase-like_dom_sf"/>
</dbReference>
<evidence type="ECO:0000256" key="7">
    <source>
        <dbReference type="ARBA" id="ARBA00047899"/>
    </source>
</evidence>
<evidence type="ECO:0000259" key="10">
    <source>
        <dbReference type="PROSITE" id="PS50011"/>
    </source>
</evidence>
<dbReference type="PROSITE" id="PS00108">
    <property type="entry name" value="PROTEIN_KINASE_ST"/>
    <property type="match status" value="1"/>
</dbReference>
<sequence length="484" mass="52449">MSDEWSDIPVDQGQDHLANYELLVTIREGGFAKVMVGRHLPTDTEVAVKVIEQQPDDTPLQEGTSRSSFRTTAALSEDQARPVFRQLISVVDHCHEKGIIHRDIKAENVLLDSHMTAKLSDFGLGTFYDGSPLSSVCGTPPYFAPELCMEEDYGPGVDVWALGVLLYVMLTDTFPFPGTSKREVEQQILGGQYCIPCYLSPEAIDLIPKLLTGIPEERENIRDFMGDPWVNLGEEKLKPYVEPPRGVTHLDPWVAGEMVNLGFSMDEIETVLATRAYSRVSATYHILLARAAKTCRYTTTPMEPFHPSQSRSPSPAQKSSKAESIPETSMIMAPSRAWPTLSPPSSPTSIWKAPFTAWTTTSPPHSPKSVFMAPSRAWRSCRGVLRATDCGRSDPGHETPELPALRPPSLSRLALAAPRSQAPLGAPGLSPALGFSPLGPSSPDTKAISTPTLVNLPGSSANTLSPSCAQASTTLPTPSTTSNS</sequence>
<keyword evidence="6" id="KW-0067">ATP-binding</keyword>
<evidence type="ECO:0000256" key="2">
    <source>
        <dbReference type="ARBA" id="ARBA00022527"/>
    </source>
</evidence>
<dbReference type="RefSeq" id="XP_019480214.1">
    <property type="nucleotide sequence ID" value="XM_019624669.1"/>
</dbReference>
<proteinExistence type="predicted"/>
<evidence type="ECO:0000256" key="4">
    <source>
        <dbReference type="ARBA" id="ARBA00022741"/>
    </source>
</evidence>
<dbReference type="GO" id="GO:0005524">
    <property type="term" value="F:ATP binding"/>
    <property type="evidence" value="ECO:0007669"/>
    <property type="project" value="UniProtKB-KW"/>
</dbReference>
<dbReference type="GO" id="GO:0004674">
    <property type="term" value="F:protein serine/threonine kinase activity"/>
    <property type="evidence" value="ECO:0007669"/>
    <property type="project" value="UniProtKB-KW"/>
</dbReference>
<dbReference type="SMART" id="SM00220">
    <property type="entry name" value="S_TKc"/>
    <property type="match status" value="1"/>
</dbReference>
<reference evidence="12" key="1">
    <citation type="submission" date="2025-08" db="UniProtKB">
        <authorList>
            <consortium name="RefSeq"/>
        </authorList>
    </citation>
    <scope>IDENTIFICATION</scope>
    <source>
        <tissue evidence="12">Muscle</tissue>
    </source>
</reference>
<feature type="compositionally biased region" description="Polar residues" evidence="9">
    <location>
        <begin position="299"/>
        <end position="319"/>
    </location>
</feature>
<dbReference type="AlphaFoldDB" id="A0A8B7PUV5"/>
<accession>A0A8B7PUV5</accession>
<dbReference type="InterPro" id="IPR000719">
    <property type="entry name" value="Prot_kinase_dom"/>
</dbReference>
<evidence type="ECO:0000256" key="1">
    <source>
        <dbReference type="ARBA" id="ARBA00012513"/>
    </source>
</evidence>
<dbReference type="PROSITE" id="PS50011">
    <property type="entry name" value="PROTEIN_KINASE_DOM"/>
    <property type="match status" value="1"/>
</dbReference>
<dbReference type="GeneID" id="109371898"/>
<protein>
    <recommendedName>
        <fullName evidence="1">non-specific serine/threonine protein kinase</fullName>
        <ecNumber evidence="1">2.7.11.1</ecNumber>
    </recommendedName>
</protein>
<gene>
    <name evidence="12" type="primary">LOC109371898</name>
</gene>
<evidence type="ECO:0000256" key="5">
    <source>
        <dbReference type="ARBA" id="ARBA00022777"/>
    </source>
</evidence>
<dbReference type="Pfam" id="PF00069">
    <property type="entry name" value="Pkinase"/>
    <property type="match status" value="1"/>
</dbReference>